<organism evidence="2 3">
    <name type="scientific">Elasticomyces elasticus</name>
    <dbReference type="NCBI Taxonomy" id="574655"/>
    <lineage>
        <taxon>Eukaryota</taxon>
        <taxon>Fungi</taxon>
        <taxon>Dikarya</taxon>
        <taxon>Ascomycota</taxon>
        <taxon>Pezizomycotina</taxon>
        <taxon>Dothideomycetes</taxon>
        <taxon>Dothideomycetidae</taxon>
        <taxon>Mycosphaerellales</taxon>
        <taxon>Teratosphaeriaceae</taxon>
        <taxon>Elasticomyces</taxon>
    </lineage>
</organism>
<name>A0AAN7WA12_9PEZI</name>
<dbReference type="EMBL" id="JAVRQU010000009">
    <property type="protein sequence ID" value="KAK5698887.1"/>
    <property type="molecule type" value="Genomic_DNA"/>
</dbReference>
<reference evidence="2" key="1">
    <citation type="submission" date="2023-08" db="EMBL/GenBank/DDBJ databases">
        <title>Black Yeasts Isolated from many extreme environments.</title>
        <authorList>
            <person name="Coleine C."/>
            <person name="Stajich J.E."/>
            <person name="Selbmann L."/>
        </authorList>
    </citation>
    <scope>NUCLEOTIDE SEQUENCE</scope>
    <source>
        <strain evidence="2">CCFEE 5810</strain>
    </source>
</reference>
<sequence length="161" mass="17592">MDNDTEPMMLVYAHKPNGRGLVPNGVSLMTEYEIIMSMSCYADDGVYMLTKPIKAGQIQLDLYKVDLLTEDEKNDKALPEGVKNKEDTPWRVFLGHEWEGHSFTELTILAVKPQTKPTKNPSESASTTSSSDGESKHSTASSNSSASSVSMSEDGIKADAE</sequence>
<gene>
    <name evidence="2" type="ORF">LTR97_006536</name>
</gene>
<feature type="compositionally biased region" description="Low complexity" evidence="1">
    <location>
        <begin position="122"/>
        <end position="152"/>
    </location>
</feature>
<dbReference type="AlphaFoldDB" id="A0AAN7WA12"/>
<evidence type="ECO:0000256" key="1">
    <source>
        <dbReference type="SAM" id="MobiDB-lite"/>
    </source>
</evidence>
<evidence type="ECO:0000313" key="2">
    <source>
        <dbReference type="EMBL" id="KAK5698887.1"/>
    </source>
</evidence>
<accession>A0AAN7WA12</accession>
<evidence type="ECO:0000313" key="3">
    <source>
        <dbReference type="Proteomes" id="UP001310594"/>
    </source>
</evidence>
<comment type="caution">
    <text evidence="2">The sequence shown here is derived from an EMBL/GenBank/DDBJ whole genome shotgun (WGS) entry which is preliminary data.</text>
</comment>
<protein>
    <submittedName>
        <fullName evidence="2">Uncharacterized protein</fullName>
    </submittedName>
</protein>
<proteinExistence type="predicted"/>
<dbReference type="Proteomes" id="UP001310594">
    <property type="component" value="Unassembled WGS sequence"/>
</dbReference>
<feature type="region of interest" description="Disordered" evidence="1">
    <location>
        <begin position="110"/>
        <end position="161"/>
    </location>
</feature>